<comment type="caution">
    <text evidence="1">Lacks conserved residue(s) required for the propagation of feature annotation.</text>
</comment>
<dbReference type="PANTHER" id="PTHR31718">
    <property type="entry name" value="PLAT DOMAIN-CONTAINING PROTEIN"/>
    <property type="match status" value="1"/>
</dbReference>
<feature type="domain" description="PLAT" evidence="3">
    <location>
        <begin position="26"/>
        <end position="152"/>
    </location>
</feature>
<dbReference type="InterPro" id="IPR001024">
    <property type="entry name" value="PLAT/LH2_dom"/>
</dbReference>
<accession>A0A7N0REZ3</accession>
<dbReference type="EnsemblPlants" id="Kaladp0008s0673.1.v1.1">
    <property type="protein sequence ID" value="Kaladp0008s0673.1.v1.1"/>
    <property type="gene ID" value="Kaladp0008s0673.v1.1"/>
</dbReference>
<keyword evidence="5" id="KW-1185">Reference proteome</keyword>
<evidence type="ECO:0000256" key="1">
    <source>
        <dbReference type="PROSITE-ProRule" id="PRU00152"/>
    </source>
</evidence>
<dbReference type="Proteomes" id="UP000594263">
    <property type="component" value="Unplaced"/>
</dbReference>
<proteinExistence type="predicted"/>
<dbReference type="SUPFAM" id="SSF49723">
    <property type="entry name" value="Lipase/lipooxygenase domain (PLAT/LH2 domain)"/>
    <property type="match status" value="1"/>
</dbReference>
<dbReference type="InterPro" id="IPR036392">
    <property type="entry name" value="PLAT/LH2_dom_sf"/>
</dbReference>
<dbReference type="AlphaFoldDB" id="A0A7N0REZ3"/>
<sequence>MPSTAILTLLLLSLVSASADDPNNECVYSIYVKTGPWIKSGTDSKISLTVSDATSRSVTVPNLESWGLMGPKYDYYERDNLDIFAGRGPCIGAPICRLNLTSDGTGPHHGWYCEYLEITSTGPHKQCAQTAFYVEQWLATDAAPYQLTAVLDGCKREEAESEKRRLVVGKAVEKGAVAE</sequence>
<evidence type="ECO:0000313" key="4">
    <source>
        <dbReference type="EnsemblPlants" id="Kaladp0008s0673.1.v1.1"/>
    </source>
</evidence>
<name>A0A7N0REZ3_KALFE</name>
<dbReference type="Gene3D" id="2.60.60.20">
    <property type="entry name" value="PLAT/LH2 domain"/>
    <property type="match status" value="1"/>
</dbReference>
<dbReference type="PANTHER" id="PTHR31718:SF47">
    <property type="entry name" value="OS06G0206401 PROTEIN"/>
    <property type="match status" value="1"/>
</dbReference>
<dbReference type="OMA" id="WIPDLEK"/>
<evidence type="ECO:0000259" key="3">
    <source>
        <dbReference type="PROSITE" id="PS50095"/>
    </source>
</evidence>
<organism evidence="4 5">
    <name type="scientific">Kalanchoe fedtschenkoi</name>
    <name type="common">Lavender scallops</name>
    <name type="synonym">South American air plant</name>
    <dbReference type="NCBI Taxonomy" id="63787"/>
    <lineage>
        <taxon>Eukaryota</taxon>
        <taxon>Viridiplantae</taxon>
        <taxon>Streptophyta</taxon>
        <taxon>Embryophyta</taxon>
        <taxon>Tracheophyta</taxon>
        <taxon>Spermatophyta</taxon>
        <taxon>Magnoliopsida</taxon>
        <taxon>eudicotyledons</taxon>
        <taxon>Gunneridae</taxon>
        <taxon>Pentapetalae</taxon>
        <taxon>Saxifragales</taxon>
        <taxon>Crassulaceae</taxon>
        <taxon>Kalanchoe</taxon>
    </lineage>
</organism>
<feature type="signal peptide" evidence="2">
    <location>
        <begin position="1"/>
        <end position="19"/>
    </location>
</feature>
<evidence type="ECO:0000256" key="2">
    <source>
        <dbReference type="SAM" id="SignalP"/>
    </source>
</evidence>
<dbReference type="InterPro" id="IPR010417">
    <property type="entry name" value="Embryo-specific_ATS3"/>
</dbReference>
<keyword evidence="2" id="KW-0732">Signal</keyword>
<dbReference type="Pfam" id="PF06232">
    <property type="entry name" value="ATS3"/>
    <property type="match status" value="1"/>
</dbReference>
<evidence type="ECO:0000313" key="5">
    <source>
        <dbReference type="Proteomes" id="UP000594263"/>
    </source>
</evidence>
<dbReference type="PROSITE" id="PS50095">
    <property type="entry name" value="PLAT"/>
    <property type="match status" value="1"/>
</dbReference>
<protein>
    <recommendedName>
        <fullName evidence="3">PLAT domain-containing protein</fullName>
    </recommendedName>
</protein>
<reference evidence="4" key="1">
    <citation type="submission" date="2021-01" db="UniProtKB">
        <authorList>
            <consortium name="EnsemblPlants"/>
        </authorList>
    </citation>
    <scope>IDENTIFICATION</scope>
</reference>
<dbReference type="Gramene" id="Kaladp0008s0673.1.v1.1">
    <property type="protein sequence ID" value="Kaladp0008s0673.1.v1.1"/>
    <property type="gene ID" value="Kaladp0008s0673.v1.1"/>
</dbReference>
<feature type="chain" id="PRO_5029590478" description="PLAT domain-containing protein" evidence="2">
    <location>
        <begin position="20"/>
        <end position="179"/>
    </location>
</feature>